<evidence type="ECO:0000256" key="3">
    <source>
        <dbReference type="ARBA" id="ARBA00022801"/>
    </source>
</evidence>
<dbReference type="InterPro" id="IPR008928">
    <property type="entry name" value="6-hairpin_glycosidase_sf"/>
</dbReference>
<evidence type="ECO:0000259" key="6">
    <source>
        <dbReference type="Pfam" id="PF17389"/>
    </source>
</evidence>
<reference evidence="8" key="1">
    <citation type="submission" date="2018-08" db="EMBL/GenBank/DDBJ databases">
        <title>A genome reference for cultivated species of the human gut microbiota.</title>
        <authorList>
            <person name="Zou Y."/>
            <person name="Xue W."/>
            <person name="Luo G."/>
        </authorList>
    </citation>
    <scope>NUCLEOTIDE SEQUENCE [LARGE SCALE GENOMIC DNA]</scope>
    <source>
        <strain evidence="8">TF05-5AC</strain>
    </source>
</reference>
<name>A0A3E3HVG4_9FIRM</name>
<dbReference type="EMBL" id="QVLV01000036">
    <property type="protein sequence ID" value="RGE55820.1"/>
    <property type="molecule type" value="Genomic_DNA"/>
</dbReference>
<dbReference type="Gene3D" id="2.60.420.10">
    <property type="entry name" value="Maltose phosphorylase, domain 3"/>
    <property type="match status" value="1"/>
</dbReference>
<dbReference type="GO" id="GO:0030596">
    <property type="term" value="F:alpha-L-rhamnosidase activity"/>
    <property type="evidence" value="ECO:0007669"/>
    <property type="project" value="UniProtKB-EC"/>
</dbReference>
<dbReference type="InterPro" id="IPR016007">
    <property type="entry name" value="Alpha_rhamnosid"/>
</dbReference>
<dbReference type="Gene3D" id="1.50.10.10">
    <property type="match status" value="1"/>
</dbReference>
<comment type="caution">
    <text evidence="8">The sequence shown here is derived from an EMBL/GenBank/DDBJ whole genome shotgun (WGS) entry which is preliminary data.</text>
</comment>
<dbReference type="EC" id="3.2.1.40" evidence="2"/>
<dbReference type="SUPFAM" id="SSF48208">
    <property type="entry name" value="Six-hairpin glycosidases"/>
    <property type="match status" value="1"/>
</dbReference>
<dbReference type="Pfam" id="PF08531">
    <property type="entry name" value="Bac_rhamnosid_N"/>
    <property type="match status" value="1"/>
</dbReference>
<dbReference type="Pfam" id="PF17390">
    <property type="entry name" value="Bac_rhamnosid_C"/>
    <property type="match status" value="1"/>
</dbReference>
<gene>
    <name evidence="8" type="ORF">DXC51_27490</name>
</gene>
<proteinExistence type="predicted"/>
<dbReference type="InterPro" id="IPR035396">
    <property type="entry name" value="Bac_rhamnosid6H"/>
</dbReference>
<evidence type="ECO:0000256" key="1">
    <source>
        <dbReference type="ARBA" id="ARBA00001445"/>
    </source>
</evidence>
<feature type="domain" description="Alpha-L-rhamnosidase concanavalin-like" evidence="4">
    <location>
        <begin position="233"/>
        <end position="315"/>
    </location>
</feature>
<feature type="domain" description="Alpha-L-rhamnosidase six-hairpin glycosidase" evidence="6">
    <location>
        <begin position="334"/>
        <end position="669"/>
    </location>
</feature>
<accession>A0A3E3HVG4</accession>
<dbReference type="InterPro" id="IPR035398">
    <property type="entry name" value="Bac_rhamnosid_C"/>
</dbReference>
<keyword evidence="9" id="KW-1185">Reference proteome</keyword>
<feature type="domain" description="Alpha-L-rhamnosidase C-terminal" evidence="7">
    <location>
        <begin position="673"/>
        <end position="742"/>
    </location>
</feature>
<evidence type="ECO:0000259" key="5">
    <source>
        <dbReference type="Pfam" id="PF08531"/>
    </source>
</evidence>
<dbReference type="Proteomes" id="UP000260812">
    <property type="component" value="Unassembled WGS sequence"/>
</dbReference>
<dbReference type="GO" id="GO:0005975">
    <property type="term" value="P:carbohydrate metabolic process"/>
    <property type="evidence" value="ECO:0007669"/>
    <property type="project" value="InterPro"/>
</dbReference>
<dbReference type="PANTHER" id="PTHR33307:SF11">
    <property type="entry name" value="ALPHA-L-RHAMNOSIDASE"/>
    <property type="match status" value="1"/>
</dbReference>
<sequence>MCIGEVYALFVIVSGKGLKKTGEKVMGIWSQAKWITAKRYGKQMPVFGRDLFLKKQPAKAEIHICGLGQFALFVEGKEVNEGVYEPGWTNYRKTCLYSTYDVTAFLNRGKNRLRVMIGNGMYHVDGERYVKFTGSFGDPLLIMALCVTYEDGTAEKFVTDGEWSCCPGPVMMSCIYGGEDYDASVCGWKAAISEGKAEWIPAAIYEGPVGALKKAGQPQVRIQKELQAVDVCRLEDGRIRYDFGRNFAGRIKIKAAGEKGQQVIITPGELLLGDGSINQEFTGDPHYYVYTLSGEGEETWMPRFTYYGQRYALIRTDARILEVTGQEQYASCPETGYFKCSNEMYNRIHEIIVGAIRSNMQSVFTDCPHREKLGWLEETHLIGPGILADFDAKKLFEKILDDMEDSQTPEGLVPSICPEFVQFDLGFRDSPEWGSASVLLPWYLYKKYGDRQLLEKHYGLSERYVAYLLSKARNGILNYGLGDWLDVGHYPSHPANTPIPVTATAILYQDLTVMAETAGVLGRKEEEEHYRKLAQDCRKAFNEAFFYPLSKNYANGSQTANAMALFLELPEEEYREPVLQNLEEDIRLKGGHFTGGDVGHPYILRALAKYGRNDIIAENFMKTDFPSYGYQVSCNATTLCEDWDGPNQEHPVMSQNHFMLGAAEEWFYCSLAGIRADASARERIRIQPCFPEGVDWVDCRTLTPAGMCRVYWERKEEYIRVEVTLEKEERICLILNGEEEIVKVQGSLEREVRVK</sequence>
<dbReference type="AlphaFoldDB" id="A0A3E3HVG4"/>
<dbReference type="Pfam" id="PF17389">
    <property type="entry name" value="Bac_rhamnosid6H"/>
    <property type="match status" value="1"/>
</dbReference>
<dbReference type="InterPro" id="IPR012341">
    <property type="entry name" value="6hp_glycosidase-like_sf"/>
</dbReference>
<comment type="catalytic activity">
    <reaction evidence="1">
        <text>Hydrolysis of terminal non-reducing alpha-L-rhamnose residues in alpha-L-rhamnosides.</text>
        <dbReference type="EC" id="3.2.1.40"/>
    </reaction>
</comment>
<evidence type="ECO:0000313" key="8">
    <source>
        <dbReference type="EMBL" id="RGE55820.1"/>
    </source>
</evidence>
<evidence type="ECO:0000313" key="9">
    <source>
        <dbReference type="Proteomes" id="UP000260812"/>
    </source>
</evidence>
<dbReference type="InterPro" id="IPR008902">
    <property type="entry name" value="Rhamnosid_concanavalin"/>
</dbReference>
<evidence type="ECO:0000259" key="7">
    <source>
        <dbReference type="Pfam" id="PF17390"/>
    </source>
</evidence>
<dbReference type="PANTHER" id="PTHR33307">
    <property type="entry name" value="ALPHA-RHAMNOSIDASE (EUROFUNG)"/>
    <property type="match status" value="1"/>
</dbReference>
<keyword evidence="3" id="KW-0378">Hydrolase</keyword>
<evidence type="ECO:0000259" key="4">
    <source>
        <dbReference type="Pfam" id="PF05592"/>
    </source>
</evidence>
<dbReference type="Pfam" id="PF05592">
    <property type="entry name" value="Bac_rhamnosid"/>
    <property type="match status" value="1"/>
</dbReference>
<organism evidence="8 9">
    <name type="scientific">Eisenbergiella massiliensis</name>
    <dbReference type="NCBI Taxonomy" id="1720294"/>
    <lineage>
        <taxon>Bacteria</taxon>
        <taxon>Bacillati</taxon>
        <taxon>Bacillota</taxon>
        <taxon>Clostridia</taxon>
        <taxon>Lachnospirales</taxon>
        <taxon>Lachnospiraceae</taxon>
        <taxon>Eisenbergiella</taxon>
    </lineage>
</organism>
<dbReference type="Gene3D" id="2.60.120.260">
    <property type="entry name" value="Galactose-binding domain-like"/>
    <property type="match status" value="2"/>
</dbReference>
<evidence type="ECO:0000256" key="2">
    <source>
        <dbReference type="ARBA" id="ARBA00012652"/>
    </source>
</evidence>
<feature type="domain" description="Bacterial alpha-L-rhamnosidase N-terminal" evidence="5">
    <location>
        <begin position="55"/>
        <end position="223"/>
    </location>
</feature>
<dbReference type="InterPro" id="IPR013737">
    <property type="entry name" value="Bac_rhamnosid_N"/>
</dbReference>
<protein>
    <recommendedName>
        <fullName evidence="2">alpha-L-rhamnosidase</fullName>
        <ecNumber evidence="2">3.2.1.40</ecNumber>
    </recommendedName>
</protein>